<feature type="compositionally biased region" description="Low complexity" evidence="2">
    <location>
        <begin position="539"/>
        <end position="551"/>
    </location>
</feature>
<dbReference type="PROSITE" id="PS50086">
    <property type="entry name" value="TBC_RABGAP"/>
    <property type="match status" value="1"/>
</dbReference>
<dbReference type="FunFam" id="1.10.472.80:FF:000038">
    <property type="entry name" value="TBC1 domain family member 5"/>
    <property type="match status" value="1"/>
</dbReference>
<sequence length="657" mass="73679">MRQLNLPEELAEKIAGGLGDSSSQSWMKLRDEVFEGSLKNSPMRGVCWRIFLGVLPMDSTDFNSWSAILKGNRVRYQELKEQFLIDPYKDGGQKDPLHDNPLAQAEGSVWKRYFELQELQKSIMIDIERLNVEDEFLKQEEAQQAMLRILTIWSNLHSELSYRQGMHELLAPIVAVLHRDVSACSESLASMDEADDRVAVLKMLMDHTHLEHDAFSLFEALMLTSKSSFEPPQKAPKGQTPKPNKAVARCERVQNVLLRDKDHELFLHLQSLQVEPQLYALRWIRLLLEREFHLEDVLYLWDSMFADQMNKSKDDDIQLLDYICLSMLTYVRSDLLMKDNMGCLQRLMRYPPVEDVKVFVSAARNFREGKSPLVPRPVQQPQPRQADPPPRPPPPSTFFFTESFEGKQRVSSPPLPPPPGDQSKKNAISLINGVVVGAPPPPPIRVQAQVQQARQELARRMEDALSVLRTLSLPEEGGEQLAKALAELTDVQQALADPSRPLDAPSKPLPSASPLPPPPPSIPPPGSDTPALLRLPDRPVASSAPASAVASYEAFEREPAQQPELAREMKSKEQPLAAVQTEEQREQELLNKKKIEETNARRKVALSMLLEPTSPDVRSGEDLVSGFDQGRGGGGLRTKSKGLFDDDGAGRSSLFDD</sequence>
<dbReference type="GO" id="GO:0005737">
    <property type="term" value="C:cytoplasm"/>
    <property type="evidence" value="ECO:0007669"/>
    <property type="project" value="UniProtKB-ARBA"/>
</dbReference>
<gene>
    <name evidence="4" type="ORF">HPHI1048_LOCUS4799</name>
</gene>
<dbReference type="Gene3D" id="1.10.8.270">
    <property type="entry name" value="putative rabgap domain of human tbc1 domain family member 14 like domains"/>
    <property type="match status" value="1"/>
</dbReference>
<dbReference type="Pfam" id="PF00566">
    <property type="entry name" value="RabGAP-TBC"/>
    <property type="match status" value="1"/>
</dbReference>
<feature type="region of interest" description="Disordered" evidence="2">
    <location>
        <begin position="611"/>
        <end position="657"/>
    </location>
</feature>
<dbReference type="InterPro" id="IPR035969">
    <property type="entry name" value="Rab-GAP_TBC_sf"/>
</dbReference>
<accession>A0A7S0E3M0</accession>
<dbReference type="GO" id="GO:0005096">
    <property type="term" value="F:GTPase activator activity"/>
    <property type="evidence" value="ECO:0007669"/>
    <property type="project" value="UniProtKB-KW"/>
</dbReference>
<feature type="compositionally biased region" description="Pro residues" evidence="2">
    <location>
        <begin position="507"/>
        <end position="527"/>
    </location>
</feature>
<evidence type="ECO:0000256" key="1">
    <source>
        <dbReference type="ARBA" id="ARBA00022468"/>
    </source>
</evidence>
<evidence type="ECO:0000256" key="2">
    <source>
        <dbReference type="SAM" id="MobiDB-lite"/>
    </source>
</evidence>
<dbReference type="EMBL" id="HBEO01006792">
    <property type="protein sequence ID" value="CAD8473571.1"/>
    <property type="molecule type" value="Transcribed_RNA"/>
</dbReference>
<feature type="compositionally biased region" description="Pro residues" evidence="2">
    <location>
        <begin position="374"/>
        <end position="396"/>
    </location>
</feature>
<proteinExistence type="predicted"/>
<dbReference type="SMART" id="SM00164">
    <property type="entry name" value="TBC"/>
    <property type="match status" value="1"/>
</dbReference>
<reference evidence="4" key="1">
    <citation type="submission" date="2021-01" db="EMBL/GenBank/DDBJ databases">
        <authorList>
            <person name="Corre E."/>
            <person name="Pelletier E."/>
            <person name="Niang G."/>
            <person name="Scheremetjew M."/>
            <person name="Finn R."/>
            <person name="Kale V."/>
            <person name="Holt S."/>
            <person name="Cochrane G."/>
            <person name="Meng A."/>
            <person name="Brown T."/>
            <person name="Cohen L."/>
        </authorList>
    </citation>
    <scope>NUCLEOTIDE SEQUENCE</scope>
    <source>
        <strain evidence="4">CCMP325</strain>
    </source>
</reference>
<feature type="region of interest" description="Disordered" evidence="2">
    <location>
        <begin position="494"/>
        <end position="585"/>
    </location>
</feature>
<feature type="region of interest" description="Disordered" evidence="2">
    <location>
        <begin position="370"/>
        <end position="425"/>
    </location>
</feature>
<keyword evidence="1" id="KW-0343">GTPase activation</keyword>
<dbReference type="PANTHER" id="PTHR22957">
    <property type="entry name" value="TBC1 DOMAIN FAMILY MEMBER GTPASE-ACTIVATING PROTEIN"/>
    <property type="match status" value="1"/>
</dbReference>
<dbReference type="AlphaFoldDB" id="A0A7S0E3M0"/>
<evidence type="ECO:0000259" key="3">
    <source>
        <dbReference type="PROSITE" id="PS50086"/>
    </source>
</evidence>
<evidence type="ECO:0000313" key="4">
    <source>
        <dbReference type="EMBL" id="CAD8473571.1"/>
    </source>
</evidence>
<dbReference type="InterPro" id="IPR000195">
    <property type="entry name" value="Rab-GAP-TBC_dom"/>
</dbReference>
<feature type="domain" description="Rab-GAP TBC" evidence="3">
    <location>
        <begin position="38"/>
        <end position="308"/>
    </location>
</feature>
<organism evidence="4">
    <name type="scientific">Hanusia phi</name>
    <dbReference type="NCBI Taxonomy" id="3032"/>
    <lineage>
        <taxon>Eukaryota</taxon>
        <taxon>Cryptophyceae</taxon>
        <taxon>Pyrenomonadales</taxon>
        <taxon>Geminigeraceae</taxon>
        <taxon>Hanusia</taxon>
    </lineage>
</organism>
<dbReference type="PANTHER" id="PTHR22957:SF337">
    <property type="entry name" value="TBC1 DOMAIN FAMILY MEMBER 5"/>
    <property type="match status" value="1"/>
</dbReference>
<dbReference type="Gene3D" id="1.10.472.80">
    <property type="entry name" value="Ypt/Rab-GAP domain of gyp1p, domain 3"/>
    <property type="match status" value="1"/>
</dbReference>
<dbReference type="FunFam" id="1.10.8.270:FF:000011">
    <property type="entry name" value="TBC1 domain family member 5"/>
    <property type="match status" value="1"/>
</dbReference>
<name>A0A7S0E3M0_9CRYP</name>
<protein>
    <recommendedName>
        <fullName evidence="3">Rab-GAP TBC domain-containing protein</fullName>
    </recommendedName>
</protein>
<dbReference type="SUPFAM" id="SSF47923">
    <property type="entry name" value="Ypt/Rab-GAP domain of gyp1p"/>
    <property type="match status" value="2"/>
</dbReference>
<feature type="compositionally biased region" description="Basic and acidic residues" evidence="2">
    <location>
        <begin position="554"/>
        <end position="573"/>
    </location>
</feature>